<dbReference type="RefSeq" id="WP_092048448.1">
    <property type="nucleotide sequence ID" value="NZ_FOQD01000004.1"/>
</dbReference>
<reference evidence="6" key="1">
    <citation type="submission" date="2016-10" db="EMBL/GenBank/DDBJ databases">
        <authorList>
            <person name="Varghese N."/>
            <person name="Submissions S."/>
        </authorList>
    </citation>
    <scope>NUCLEOTIDE SEQUENCE [LARGE SCALE GENOMIC DNA]</scope>
    <source>
        <strain evidence="6">DSM 26348</strain>
    </source>
</reference>
<dbReference type="InterPro" id="IPR029056">
    <property type="entry name" value="Ribokinase-like"/>
</dbReference>
<accession>A0A1I3E4K2</accession>
<dbReference type="GO" id="GO:0016301">
    <property type="term" value="F:kinase activity"/>
    <property type="evidence" value="ECO:0007669"/>
    <property type="project" value="UniProtKB-KW"/>
</dbReference>
<dbReference type="Pfam" id="PF00294">
    <property type="entry name" value="PfkB"/>
    <property type="match status" value="1"/>
</dbReference>
<dbReference type="Gene3D" id="3.40.1190.20">
    <property type="match status" value="1"/>
</dbReference>
<dbReference type="PANTHER" id="PTHR10584:SF166">
    <property type="entry name" value="RIBOKINASE"/>
    <property type="match status" value="1"/>
</dbReference>
<dbReference type="PRINTS" id="PR00990">
    <property type="entry name" value="RIBOKINASE"/>
</dbReference>
<protein>
    <submittedName>
        <fullName evidence="5">Sugar or nucleoside kinase, ribokinase family</fullName>
    </submittedName>
</protein>
<dbReference type="InterPro" id="IPR002139">
    <property type="entry name" value="Ribo/fructo_kinase"/>
</dbReference>
<dbReference type="AlphaFoldDB" id="A0A1I3E4K2"/>
<dbReference type="InterPro" id="IPR011611">
    <property type="entry name" value="PfkB_dom"/>
</dbReference>
<dbReference type="Proteomes" id="UP000199518">
    <property type="component" value="Unassembled WGS sequence"/>
</dbReference>
<keyword evidence="6" id="KW-1185">Reference proteome</keyword>
<evidence type="ECO:0000313" key="6">
    <source>
        <dbReference type="Proteomes" id="UP000199518"/>
    </source>
</evidence>
<evidence type="ECO:0000313" key="5">
    <source>
        <dbReference type="EMBL" id="SFH93895.1"/>
    </source>
</evidence>
<gene>
    <name evidence="5" type="ORF">SAMN05421753_10478</name>
</gene>
<keyword evidence="3 5" id="KW-0418">Kinase</keyword>
<dbReference type="PANTHER" id="PTHR10584">
    <property type="entry name" value="SUGAR KINASE"/>
    <property type="match status" value="1"/>
</dbReference>
<comment type="similarity">
    <text evidence="1">Belongs to the carbohydrate kinase PfkB family.</text>
</comment>
<organism evidence="5 6">
    <name type="scientific">Planctomicrobium piriforme</name>
    <dbReference type="NCBI Taxonomy" id="1576369"/>
    <lineage>
        <taxon>Bacteria</taxon>
        <taxon>Pseudomonadati</taxon>
        <taxon>Planctomycetota</taxon>
        <taxon>Planctomycetia</taxon>
        <taxon>Planctomycetales</taxon>
        <taxon>Planctomycetaceae</taxon>
        <taxon>Planctomicrobium</taxon>
    </lineage>
</organism>
<sequence>MTERTASEVLCVGLIGADYVTAGIPRWPAPGTLIRTQSLTLTVGGCAGNISIDLARLGVPTSILTCIGRDLHGEFLRGELERQGVCCEHLIVSERTHSSSTLVMNIEGEDRRFVHYDGACAELTGCEITDEMLDGCRVLCVAGMGVNAALTGENVAEAFRRARERGITTLLDLVFEKPDIALQMTLAALPYTDVFLPNTDEARQMTGLSDPDEQAEYFLQAGARTVVITLGAEGVLLHSRETGRIRLPAHRVPVIDGTGSGDAFDAGFIYGLLKGASLLECLRYGSALGASCVQSPGGTTGVFDRDQLEEFVKRCPLIEV</sequence>
<evidence type="ECO:0000256" key="1">
    <source>
        <dbReference type="ARBA" id="ARBA00010688"/>
    </source>
</evidence>
<keyword evidence="2" id="KW-0808">Transferase</keyword>
<feature type="domain" description="Carbohydrate kinase PfkB" evidence="4">
    <location>
        <begin position="9"/>
        <end position="300"/>
    </location>
</feature>
<proteinExistence type="inferred from homology"/>
<dbReference type="STRING" id="1576369.SAMN05421753_10478"/>
<dbReference type="PROSITE" id="PS00583">
    <property type="entry name" value="PFKB_KINASES_1"/>
    <property type="match status" value="1"/>
</dbReference>
<name>A0A1I3E4K2_9PLAN</name>
<evidence type="ECO:0000256" key="3">
    <source>
        <dbReference type="ARBA" id="ARBA00022777"/>
    </source>
</evidence>
<dbReference type="GO" id="GO:0006796">
    <property type="term" value="P:phosphate-containing compound metabolic process"/>
    <property type="evidence" value="ECO:0007669"/>
    <property type="project" value="UniProtKB-ARBA"/>
</dbReference>
<evidence type="ECO:0000259" key="4">
    <source>
        <dbReference type="Pfam" id="PF00294"/>
    </source>
</evidence>
<dbReference type="EMBL" id="FOQD01000004">
    <property type="protein sequence ID" value="SFH93895.1"/>
    <property type="molecule type" value="Genomic_DNA"/>
</dbReference>
<dbReference type="InterPro" id="IPR002173">
    <property type="entry name" value="Carboh/pur_kinase_PfkB_CS"/>
</dbReference>
<evidence type="ECO:0000256" key="2">
    <source>
        <dbReference type="ARBA" id="ARBA00022679"/>
    </source>
</evidence>
<dbReference type="CDD" id="cd01166">
    <property type="entry name" value="KdgK"/>
    <property type="match status" value="1"/>
</dbReference>
<dbReference type="SUPFAM" id="SSF53613">
    <property type="entry name" value="Ribokinase-like"/>
    <property type="match status" value="1"/>
</dbReference>
<dbReference type="OrthoDB" id="9788681at2"/>
<dbReference type="GO" id="GO:0005829">
    <property type="term" value="C:cytosol"/>
    <property type="evidence" value="ECO:0007669"/>
    <property type="project" value="TreeGrafter"/>
</dbReference>